<proteinExistence type="predicted"/>
<feature type="region of interest" description="Disordered" evidence="1">
    <location>
        <begin position="1"/>
        <end position="32"/>
    </location>
</feature>
<dbReference type="Proteomes" id="UP000663829">
    <property type="component" value="Unassembled WGS sequence"/>
</dbReference>
<evidence type="ECO:0000313" key="2">
    <source>
        <dbReference type="EMBL" id="CAF1688040.1"/>
    </source>
</evidence>
<evidence type="ECO:0000256" key="1">
    <source>
        <dbReference type="SAM" id="MobiDB-lite"/>
    </source>
</evidence>
<reference evidence="2" key="1">
    <citation type="submission" date="2021-02" db="EMBL/GenBank/DDBJ databases">
        <authorList>
            <person name="Nowell W R."/>
        </authorList>
    </citation>
    <scope>NUCLEOTIDE SEQUENCE</scope>
</reference>
<evidence type="ECO:0000313" key="4">
    <source>
        <dbReference type="Proteomes" id="UP000663829"/>
    </source>
</evidence>
<keyword evidence="4" id="KW-1185">Reference proteome</keyword>
<feature type="non-terminal residue" evidence="2">
    <location>
        <position position="32"/>
    </location>
</feature>
<evidence type="ECO:0000313" key="3">
    <source>
        <dbReference type="EMBL" id="CAF4039594.1"/>
    </source>
</evidence>
<gene>
    <name evidence="2" type="ORF">GPM918_LOCUS46788</name>
    <name evidence="3" type="ORF">SRO942_LOCUS26818</name>
</gene>
<dbReference type="EMBL" id="CAJOBC010018939">
    <property type="protein sequence ID" value="CAF4039594.1"/>
    <property type="molecule type" value="Genomic_DNA"/>
</dbReference>
<organism evidence="2 4">
    <name type="scientific">Didymodactylos carnosus</name>
    <dbReference type="NCBI Taxonomy" id="1234261"/>
    <lineage>
        <taxon>Eukaryota</taxon>
        <taxon>Metazoa</taxon>
        <taxon>Spiralia</taxon>
        <taxon>Gnathifera</taxon>
        <taxon>Rotifera</taxon>
        <taxon>Eurotatoria</taxon>
        <taxon>Bdelloidea</taxon>
        <taxon>Philodinida</taxon>
        <taxon>Philodinidae</taxon>
        <taxon>Didymodactylos</taxon>
    </lineage>
</organism>
<dbReference type="Proteomes" id="UP000681722">
    <property type="component" value="Unassembled WGS sequence"/>
</dbReference>
<name>A0A816HIZ2_9BILA</name>
<dbReference type="EMBL" id="CAJNOQ010073426">
    <property type="protein sequence ID" value="CAF1688040.1"/>
    <property type="molecule type" value="Genomic_DNA"/>
</dbReference>
<accession>A0A816HIZ2</accession>
<dbReference type="AlphaFoldDB" id="A0A816HIZ2"/>
<protein>
    <submittedName>
        <fullName evidence="2">Uncharacterized protein</fullName>
    </submittedName>
</protein>
<comment type="caution">
    <text evidence="2">The sequence shown here is derived from an EMBL/GenBank/DDBJ whole genome shotgun (WGS) entry which is preliminary data.</text>
</comment>
<sequence>MKRPCRWRIRQTSANSPAPAENGAFSRSLTPR</sequence>